<dbReference type="GO" id="GO:0006508">
    <property type="term" value="P:proteolysis"/>
    <property type="evidence" value="ECO:0007669"/>
    <property type="project" value="UniProtKB-KW"/>
</dbReference>
<evidence type="ECO:0000256" key="10">
    <source>
        <dbReference type="SAM" id="MobiDB-lite"/>
    </source>
</evidence>
<proteinExistence type="inferred from homology"/>
<dbReference type="InterPro" id="IPR029058">
    <property type="entry name" value="AB_hydrolase_fold"/>
</dbReference>
<dbReference type="GO" id="GO:0004177">
    <property type="term" value="F:aminopeptidase activity"/>
    <property type="evidence" value="ECO:0007669"/>
    <property type="project" value="UniProtKB-KW"/>
</dbReference>
<sequence length="489" mass="53582">MIRCKLHGKGNSSAVLGWRKASLFFRPTVPCATKGLYDSSDGRPLQAGYLRVDGGLHDLYYEVHGHEDGAPAVVVHGGPGAGSYLNHTRFFDLNLYKVVLLDQRACGRSTPRGRLVGNNTNALVSDLDALRQHLSIDRWLLFGGSWGVALSLAYALTHPHRVTAMILRGVCAMRQQEIDWMYGGGAGALKPWAWQRFLDHLDPEERKFPLMGYYRRLLSKDVCVRDAAAQSWLEWEMSVGFASNSQLLDWDGGQWSYQTFPTPLTSRSPPRPARPSPASSPAPHKPILHEQANIHSTPRSVRGVSELKKQTPWFTAGKPAHLPGEHMAALLQEGLSFRGDPSMPSTTAQAMLECHYSVHGGFLRGRGASVAPQDPQMNSAKAARAKNIPVAAASDGSLTLGGSGHELPLLERVHNLSHIPAIAVQGQMDLVCPAITAFDLHNAWPELQLRFVPGAGHSMYDPAITHELVEATALMYDVMRNARDNVNAR</sequence>
<evidence type="ECO:0000256" key="2">
    <source>
        <dbReference type="ARBA" id="ARBA00004496"/>
    </source>
</evidence>
<dbReference type="eggNOG" id="ENOG502QPPY">
    <property type="taxonomic scope" value="Eukaryota"/>
</dbReference>
<accession>D8U2W3</accession>
<feature type="region of interest" description="Disordered" evidence="10">
    <location>
        <begin position="261"/>
        <end position="285"/>
    </location>
</feature>
<gene>
    <name evidence="12" type="ORF">VOLCADRAFT_105760</name>
</gene>
<dbReference type="PANTHER" id="PTHR43722:SF1">
    <property type="entry name" value="PROLINE IMINOPEPTIDASE"/>
    <property type="match status" value="1"/>
</dbReference>
<reference evidence="12 13" key="1">
    <citation type="journal article" date="2010" name="Science">
        <title>Genomic analysis of organismal complexity in the multicellular green alga Volvox carteri.</title>
        <authorList>
            <person name="Prochnik S.E."/>
            <person name="Umen J."/>
            <person name="Nedelcu A.M."/>
            <person name="Hallmann A."/>
            <person name="Miller S.M."/>
            <person name="Nishii I."/>
            <person name="Ferris P."/>
            <person name="Kuo A."/>
            <person name="Mitros T."/>
            <person name="Fritz-Laylin L.K."/>
            <person name="Hellsten U."/>
            <person name="Chapman J."/>
            <person name="Simakov O."/>
            <person name="Rensing S.A."/>
            <person name="Terry A."/>
            <person name="Pangilinan J."/>
            <person name="Kapitonov V."/>
            <person name="Jurka J."/>
            <person name="Salamov A."/>
            <person name="Shapiro H."/>
            <person name="Schmutz J."/>
            <person name="Grimwood J."/>
            <person name="Lindquist E."/>
            <person name="Lucas S."/>
            <person name="Grigoriev I.V."/>
            <person name="Schmitt R."/>
            <person name="Kirk D."/>
            <person name="Rokhsar D.S."/>
        </authorList>
    </citation>
    <scope>NUCLEOTIDE SEQUENCE [LARGE SCALE GENOMIC DNA]</scope>
    <source>
        <strain evidence="13">f. Nagariensis / Eve</strain>
    </source>
</reference>
<dbReference type="InterPro" id="IPR005944">
    <property type="entry name" value="Pro_iminopeptidase"/>
</dbReference>
<dbReference type="OrthoDB" id="10249433at2759"/>
<evidence type="ECO:0000256" key="9">
    <source>
        <dbReference type="ARBA" id="ARBA00029605"/>
    </source>
</evidence>
<organism evidence="13">
    <name type="scientific">Volvox carteri f. nagariensis</name>
    <dbReference type="NCBI Taxonomy" id="3068"/>
    <lineage>
        <taxon>Eukaryota</taxon>
        <taxon>Viridiplantae</taxon>
        <taxon>Chlorophyta</taxon>
        <taxon>core chlorophytes</taxon>
        <taxon>Chlorophyceae</taxon>
        <taxon>CS clade</taxon>
        <taxon>Chlamydomonadales</taxon>
        <taxon>Volvocaceae</taxon>
        <taxon>Volvox</taxon>
    </lineage>
</organism>
<keyword evidence="7" id="KW-0645">Protease</keyword>
<dbReference type="EMBL" id="GL378354">
    <property type="protein sequence ID" value="EFJ45968.1"/>
    <property type="molecule type" value="Genomic_DNA"/>
</dbReference>
<dbReference type="RefSeq" id="XP_002953046.1">
    <property type="nucleotide sequence ID" value="XM_002953000.1"/>
</dbReference>
<evidence type="ECO:0000313" key="13">
    <source>
        <dbReference type="Proteomes" id="UP000001058"/>
    </source>
</evidence>
<evidence type="ECO:0000256" key="8">
    <source>
        <dbReference type="ARBA" id="ARBA00022801"/>
    </source>
</evidence>
<evidence type="ECO:0000256" key="6">
    <source>
        <dbReference type="ARBA" id="ARBA00022490"/>
    </source>
</evidence>
<evidence type="ECO:0000259" key="11">
    <source>
        <dbReference type="Pfam" id="PF00561"/>
    </source>
</evidence>
<dbReference type="KEGG" id="vcn:VOLCADRAFT_105760"/>
<dbReference type="Gene3D" id="3.40.50.1820">
    <property type="entry name" value="alpha/beta hydrolase"/>
    <property type="match status" value="1"/>
</dbReference>
<dbReference type="PANTHER" id="PTHR43722">
    <property type="entry name" value="PROLINE IMINOPEPTIDASE"/>
    <property type="match status" value="1"/>
</dbReference>
<comment type="similarity">
    <text evidence="3">Belongs to the peptidase S33 family.</text>
</comment>
<evidence type="ECO:0000256" key="5">
    <source>
        <dbReference type="ARBA" id="ARBA00022438"/>
    </source>
</evidence>
<dbReference type="GO" id="GO:0005737">
    <property type="term" value="C:cytoplasm"/>
    <property type="evidence" value="ECO:0007669"/>
    <property type="project" value="UniProtKB-SubCell"/>
</dbReference>
<evidence type="ECO:0000313" key="12">
    <source>
        <dbReference type="EMBL" id="EFJ45968.1"/>
    </source>
</evidence>
<dbReference type="Pfam" id="PF00561">
    <property type="entry name" value="Abhydrolase_1"/>
    <property type="match status" value="1"/>
</dbReference>
<evidence type="ECO:0000256" key="4">
    <source>
        <dbReference type="ARBA" id="ARBA00012568"/>
    </source>
</evidence>
<dbReference type="SUPFAM" id="SSF53474">
    <property type="entry name" value="alpha/beta-Hydrolases"/>
    <property type="match status" value="1"/>
</dbReference>
<evidence type="ECO:0000256" key="3">
    <source>
        <dbReference type="ARBA" id="ARBA00010088"/>
    </source>
</evidence>
<dbReference type="FunCoup" id="D8U2W3">
    <property type="interactions" value="277"/>
</dbReference>
<keyword evidence="13" id="KW-1185">Reference proteome</keyword>
<keyword evidence="6" id="KW-0963">Cytoplasm</keyword>
<name>D8U2W3_VOLCA</name>
<dbReference type="MEROPS" id="S33.001"/>
<feature type="domain" description="AB hydrolase-1" evidence="11">
    <location>
        <begin position="73"/>
        <end position="198"/>
    </location>
</feature>
<dbReference type="PRINTS" id="PR00793">
    <property type="entry name" value="PROAMNOPTASE"/>
</dbReference>
<dbReference type="InterPro" id="IPR000073">
    <property type="entry name" value="AB_hydrolase_1"/>
</dbReference>
<keyword evidence="8" id="KW-0378">Hydrolase</keyword>
<dbReference type="InParanoid" id="D8U2W3"/>
<feature type="compositionally biased region" description="Pro residues" evidence="10">
    <location>
        <begin position="269"/>
        <end position="284"/>
    </location>
</feature>
<keyword evidence="5" id="KW-0031">Aminopeptidase</keyword>
<comment type="catalytic activity">
    <reaction evidence="1">
        <text>Release of N-terminal proline from a peptide.</text>
        <dbReference type="EC" id="3.4.11.5"/>
    </reaction>
</comment>
<dbReference type="STRING" id="3068.D8U2W3"/>
<dbReference type="GeneID" id="9627767"/>
<evidence type="ECO:0000256" key="1">
    <source>
        <dbReference type="ARBA" id="ARBA00001585"/>
    </source>
</evidence>
<protein>
    <recommendedName>
        <fullName evidence="4">prolyl aminopeptidase</fullName>
        <ecNumber evidence="4">3.4.11.5</ecNumber>
    </recommendedName>
    <alternativeName>
        <fullName evidence="9">Prolyl aminopeptidase</fullName>
    </alternativeName>
</protein>
<dbReference type="EC" id="3.4.11.5" evidence="4"/>
<dbReference type="AlphaFoldDB" id="D8U2W3"/>
<dbReference type="Proteomes" id="UP000001058">
    <property type="component" value="Unassembled WGS sequence"/>
</dbReference>
<comment type="subcellular location">
    <subcellularLocation>
        <location evidence="2">Cytoplasm</location>
    </subcellularLocation>
</comment>
<dbReference type="InterPro" id="IPR002410">
    <property type="entry name" value="Peptidase_S33"/>
</dbReference>
<evidence type="ECO:0000256" key="7">
    <source>
        <dbReference type="ARBA" id="ARBA00022670"/>
    </source>
</evidence>